<gene>
    <name evidence="2" type="ORF">IFM89_001347</name>
</gene>
<evidence type="ECO:0000313" key="2">
    <source>
        <dbReference type="EMBL" id="KAF9595598.1"/>
    </source>
</evidence>
<reference evidence="2 3" key="1">
    <citation type="submission" date="2020-10" db="EMBL/GenBank/DDBJ databases">
        <title>The Coptis chinensis genome and diversification of protoberbering-type alkaloids.</title>
        <authorList>
            <person name="Wang B."/>
            <person name="Shu S."/>
            <person name="Song C."/>
            <person name="Liu Y."/>
        </authorList>
    </citation>
    <scope>NUCLEOTIDE SEQUENCE [LARGE SCALE GENOMIC DNA]</scope>
    <source>
        <strain evidence="2">HL-2020</strain>
        <tissue evidence="2">Leaf</tissue>
    </source>
</reference>
<dbReference type="Proteomes" id="UP000631114">
    <property type="component" value="Unassembled WGS sequence"/>
</dbReference>
<keyword evidence="3" id="KW-1185">Reference proteome</keyword>
<proteinExistence type="predicted"/>
<keyword evidence="1" id="KW-0732">Signal</keyword>
<evidence type="ECO:0000313" key="3">
    <source>
        <dbReference type="Proteomes" id="UP000631114"/>
    </source>
</evidence>
<dbReference type="GO" id="GO:0071944">
    <property type="term" value="C:cell periphery"/>
    <property type="evidence" value="ECO:0007669"/>
    <property type="project" value="TreeGrafter"/>
</dbReference>
<dbReference type="AlphaFoldDB" id="A0A835LHC6"/>
<accession>A0A835LHC6</accession>
<evidence type="ECO:0000256" key="1">
    <source>
        <dbReference type="ARBA" id="ARBA00022729"/>
    </source>
</evidence>
<organism evidence="2 3">
    <name type="scientific">Coptis chinensis</name>
    <dbReference type="NCBI Taxonomy" id="261450"/>
    <lineage>
        <taxon>Eukaryota</taxon>
        <taxon>Viridiplantae</taxon>
        <taxon>Streptophyta</taxon>
        <taxon>Embryophyta</taxon>
        <taxon>Tracheophyta</taxon>
        <taxon>Spermatophyta</taxon>
        <taxon>Magnoliopsida</taxon>
        <taxon>Ranunculales</taxon>
        <taxon>Ranunculaceae</taxon>
        <taxon>Coptidoideae</taxon>
        <taxon>Coptis</taxon>
    </lineage>
</organism>
<comment type="caution">
    <text evidence="2">The sequence shown here is derived from an EMBL/GenBank/DDBJ whole genome shotgun (WGS) entry which is preliminary data.</text>
</comment>
<dbReference type="OrthoDB" id="747559at2759"/>
<dbReference type="EMBL" id="JADFTS010000007">
    <property type="protein sequence ID" value="KAF9595598.1"/>
    <property type="molecule type" value="Genomic_DNA"/>
</dbReference>
<sequence length="112" mass="12457">MAGGRVSLTCMDKRGRVIYYGSDETDELGDFYLTVDKYINGKKLEPTLCSVRLVSSPDTVCKLLTNFAGGRSGVKLNWPSHISRGLIRYTTGPFYFTTPMCDEPDTTESLDD</sequence>
<dbReference type="PANTHER" id="PTHR33470">
    <property type="entry name" value="OS01G0164075 PROTEIN"/>
    <property type="match status" value="1"/>
</dbReference>
<protein>
    <submittedName>
        <fullName evidence="2">Uncharacterized protein</fullName>
    </submittedName>
</protein>
<name>A0A835LHC6_9MAGN</name>
<dbReference type="PANTHER" id="PTHR33470:SF29">
    <property type="entry name" value="POLLEN OLE E 1 ALLERGEN AND EXTENSIN FAMILY PROTEIN"/>
    <property type="match status" value="1"/>
</dbReference>
<dbReference type="Pfam" id="PF01190">
    <property type="entry name" value="Pollen_Ole_e_1"/>
    <property type="match status" value="1"/>
</dbReference>